<reference evidence="2" key="1">
    <citation type="journal article" date="2008" name="Genome Res.">
        <title>The genome of Pelotomaculum thermopropionicum reveals niche-associated evolution in anaerobic microbiota.</title>
        <authorList>
            <person name="Kosaka T."/>
            <person name="Kato S."/>
            <person name="Shimoyama T."/>
            <person name="Ishii S."/>
            <person name="Abe T."/>
            <person name="Watanabe K."/>
        </authorList>
    </citation>
    <scope>NUCLEOTIDE SEQUENCE [LARGE SCALE GENOMIC DNA]</scope>
    <source>
        <strain evidence="2">DSM 13744 / JCM 10971 / SI</strain>
    </source>
</reference>
<evidence type="ECO:0000313" key="2">
    <source>
        <dbReference type="Proteomes" id="UP000006556"/>
    </source>
</evidence>
<dbReference type="AlphaFoldDB" id="A5D2F4"/>
<sequence>MISVDIPGRGKITLKNLVLDFNGTLALDGKLLPGVKERLEALSKIMDIYIITADTFGTVRSLCSEIKAKVEILKEPLGAREKLKFLKKLNAAETAAIGNGSNDSLMLAGAALGIMVLGPEGASAKALLAADALVSDINHGLDLLLNTARLVATLRG</sequence>
<dbReference type="KEGG" id="pth:PTH_1385"/>
<evidence type="ECO:0000313" key="1">
    <source>
        <dbReference type="EMBL" id="BAF59566.1"/>
    </source>
</evidence>
<dbReference type="eggNOG" id="COG4087">
    <property type="taxonomic scope" value="Bacteria"/>
</dbReference>
<dbReference type="Proteomes" id="UP000006556">
    <property type="component" value="Chromosome"/>
</dbReference>
<name>A5D2F4_PELTS</name>
<dbReference type="InterPro" id="IPR036412">
    <property type="entry name" value="HAD-like_sf"/>
</dbReference>
<dbReference type="STRING" id="370438.PTH_1385"/>
<proteinExistence type="predicted"/>
<dbReference type="SUPFAM" id="SSF56784">
    <property type="entry name" value="HAD-like"/>
    <property type="match status" value="1"/>
</dbReference>
<accession>A5D2F4</accession>
<keyword evidence="2" id="KW-1185">Reference proteome</keyword>
<organism evidence="1 2">
    <name type="scientific">Pelotomaculum thermopropionicum (strain DSM 13744 / JCM 10971 / SI)</name>
    <dbReference type="NCBI Taxonomy" id="370438"/>
    <lineage>
        <taxon>Bacteria</taxon>
        <taxon>Bacillati</taxon>
        <taxon>Bacillota</taxon>
        <taxon>Clostridia</taxon>
        <taxon>Eubacteriales</taxon>
        <taxon>Desulfotomaculaceae</taxon>
        <taxon>Pelotomaculum</taxon>
    </lineage>
</organism>
<gene>
    <name evidence="1" type="ordered locus">PTH_1385</name>
</gene>
<dbReference type="Gene3D" id="3.40.50.1000">
    <property type="entry name" value="HAD superfamily/HAD-like"/>
    <property type="match status" value="1"/>
</dbReference>
<dbReference type="InterPro" id="IPR023214">
    <property type="entry name" value="HAD_sf"/>
</dbReference>
<dbReference type="HOGENOM" id="CLU_142246_0_0_9"/>
<dbReference type="EMBL" id="AP009389">
    <property type="protein sequence ID" value="BAF59566.1"/>
    <property type="molecule type" value="Genomic_DNA"/>
</dbReference>
<protein>
    <submittedName>
        <fullName evidence="1">Soluble P-type ATPase</fullName>
    </submittedName>
</protein>